<evidence type="ECO:0000313" key="8">
    <source>
        <dbReference type="Proteomes" id="UP000325957"/>
    </source>
</evidence>
<reference evidence="7 8" key="1">
    <citation type="submission" date="2019-05" db="EMBL/GenBank/DDBJ databases">
        <title>Kocuria coralli sp. nov., a novel actinobacterium isolated from coral reef seawater.</title>
        <authorList>
            <person name="Li J."/>
        </authorList>
    </citation>
    <scope>NUCLEOTIDE SEQUENCE [LARGE SCALE GENOMIC DNA]</scope>
    <source>
        <strain evidence="7 8">SCSIO 13007</strain>
    </source>
</reference>
<feature type="domain" description="Type II secretion system protein GspF" evidence="6">
    <location>
        <begin position="69"/>
        <end position="212"/>
    </location>
</feature>
<dbReference type="InterPro" id="IPR018076">
    <property type="entry name" value="T2SS_GspF_dom"/>
</dbReference>
<dbReference type="Proteomes" id="UP000325957">
    <property type="component" value="Unassembled WGS sequence"/>
</dbReference>
<evidence type="ECO:0000256" key="3">
    <source>
        <dbReference type="ARBA" id="ARBA00022692"/>
    </source>
</evidence>
<evidence type="ECO:0000313" key="7">
    <source>
        <dbReference type="EMBL" id="KAA9395443.1"/>
    </source>
</evidence>
<sequence length="264" mass="27186">MALLVLLSLALIWLPAGTRTRVTGALGVPGRSGGSAGTAGASGPASRLVRAVRNHRRSATTEAGEWAVWMRQLATLLRSGRSPGSAFGVEAESLSETPDPSPTGQRMAAVCRTVAGGASVGLPPSATLRSLARTPAADRKRLRRIEATVLTDLARCWEISERTGAPLAALLEGLADATEADLDAAAARETALAGSRSTVRILSWLPVMALGLGVLIGADPIRTLLTNPWGIAAGVAGAVLTLAGRVWTVRMVRAAEHATGRDPA</sequence>
<keyword evidence="5" id="KW-0472">Membrane</keyword>
<keyword evidence="8" id="KW-1185">Reference proteome</keyword>
<evidence type="ECO:0000259" key="6">
    <source>
        <dbReference type="Pfam" id="PF00482"/>
    </source>
</evidence>
<keyword evidence="3" id="KW-0812">Transmembrane</keyword>
<protein>
    <recommendedName>
        <fullName evidence="6">Type II secretion system protein GspF domain-containing protein</fullName>
    </recommendedName>
</protein>
<dbReference type="PANTHER" id="PTHR35007:SF4">
    <property type="entry name" value="CONSERVED TRANSMEMBRANE PROTEIN-RELATED"/>
    <property type="match status" value="1"/>
</dbReference>
<comment type="subcellular location">
    <subcellularLocation>
        <location evidence="1">Cell membrane</location>
        <topology evidence="1">Multi-pass membrane protein</topology>
    </subcellularLocation>
</comment>
<keyword evidence="4" id="KW-1133">Transmembrane helix</keyword>
<comment type="caution">
    <text evidence="7">The sequence shown here is derived from an EMBL/GenBank/DDBJ whole genome shotgun (WGS) entry which is preliminary data.</text>
</comment>
<dbReference type="AlphaFoldDB" id="A0A5J5L0T0"/>
<dbReference type="GO" id="GO:0005886">
    <property type="term" value="C:plasma membrane"/>
    <property type="evidence" value="ECO:0007669"/>
    <property type="project" value="UniProtKB-SubCell"/>
</dbReference>
<dbReference type="OrthoDB" id="4948021at2"/>
<dbReference type="PANTHER" id="PTHR35007">
    <property type="entry name" value="INTEGRAL MEMBRANE PROTEIN-RELATED"/>
    <property type="match status" value="1"/>
</dbReference>
<gene>
    <name evidence="7" type="ORF">FCK90_02590</name>
</gene>
<name>A0A5J5L0T0_9MICC</name>
<dbReference type="Pfam" id="PF00482">
    <property type="entry name" value="T2SSF"/>
    <property type="match status" value="1"/>
</dbReference>
<proteinExistence type="predicted"/>
<evidence type="ECO:0000256" key="2">
    <source>
        <dbReference type="ARBA" id="ARBA00022475"/>
    </source>
</evidence>
<evidence type="ECO:0000256" key="4">
    <source>
        <dbReference type="ARBA" id="ARBA00022989"/>
    </source>
</evidence>
<evidence type="ECO:0000256" key="5">
    <source>
        <dbReference type="ARBA" id="ARBA00023136"/>
    </source>
</evidence>
<dbReference type="EMBL" id="SZWF01000002">
    <property type="protein sequence ID" value="KAA9395443.1"/>
    <property type="molecule type" value="Genomic_DNA"/>
</dbReference>
<evidence type="ECO:0000256" key="1">
    <source>
        <dbReference type="ARBA" id="ARBA00004651"/>
    </source>
</evidence>
<organism evidence="7 8">
    <name type="scientific">Kocuria coralli</name>
    <dbReference type="NCBI Taxonomy" id="1461025"/>
    <lineage>
        <taxon>Bacteria</taxon>
        <taxon>Bacillati</taxon>
        <taxon>Actinomycetota</taxon>
        <taxon>Actinomycetes</taxon>
        <taxon>Micrococcales</taxon>
        <taxon>Micrococcaceae</taxon>
        <taxon>Kocuria</taxon>
    </lineage>
</organism>
<keyword evidence="2" id="KW-1003">Cell membrane</keyword>
<accession>A0A5J5L0T0</accession>